<sequence>MVDHKNIESALVKVIKVAYSQGTKKYDKLGVLYVNYLKTLQRKRDPEDHVRYVAKQRSPNEETYNERMADFKDWYNEEVYASLENLYKLYLELANQEEVIEKRSKEEVDDILQKIHGLEI</sequence>
<proteinExistence type="predicted"/>
<gene>
    <name evidence="1" type="ORF">Glove_207g31</name>
</gene>
<dbReference type="EMBL" id="PQFF01000194">
    <property type="protein sequence ID" value="RHZ76053.1"/>
    <property type="molecule type" value="Genomic_DNA"/>
</dbReference>
<name>A0A397ISX9_9GLOM</name>
<dbReference type="OrthoDB" id="2351430at2759"/>
<evidence type="ECO:0000313" key="1">
    <source>
        <dbReference type="EMBL" id="RHZ76053.1"/>
    </source>
</evidence>
<keyword evidence="2" id="KW-1185">Reference proteome</keyword>
<dbReference type="Proteomes" id="UP000266861">
    <property type="component" value="Unassembled WGS sequence"/>
</dbReference>
<accession>A0A397ISX9</accession>
<dbReference type="AlphaFoldDB" id="A0A397ISX9"/>
<comment type="caution">
    <text evidence="1">The sequence shown here is derived from an EMBL/GenBank/DDBJ whole genome shotgun (WGS) entry which is preliminary data.</text>
</comment>
<protein>
    <submittedName>
        <fullName evidence="1">Uncharacterized protein</fullName>
    </submittedName>
</protein>
<reference evidence="1 2" key="1">
    <citation type="submission" date="2018-08" db="EMBL/GenBank/DDBJ databases">
        <title>Genome and evolution of the arbuscular mycorrhizal fungus Diversispora epigaea (formerly Glomus versiforme) and its bacterial endosymbionts.</title>
        <authorList>
            <person name="Sun X."/>
            <person name="Fei Z."/>
            <person name="Harrison M."/>
        </authorList>
    </citation>
    <scope>NUCLEOTIDE SEQUENCE [LARGE SCALE GENOMIC DNA]</scope>
    <source>
        <strain evidence="1 2">IT104</strain>
    </source>
</reference>
<organism evidence="1 2">
    <name type="scientific">Diversispora epigaea</name>
    <dbReference type="NCBI Taxonomy" id="1348612"/>
    <lineage>
        <taxon>Eukaryota</taxon>
        <taxon>Fungi</taxon>
        <taxon>Fungi incertae sedis</taxon>
        <taxon>Mucoromycota</taxon>
        <taxon>Glomeromycotina</taxon>
        <taxon>Glomeromycetes</taxon>
        <taxon>Diversisporales</taxon>
        <taxon>Diversisporaceae</taxon>
        <taxon>Diversispora</taxon>
    </lineage>
</organism>
<evidence type="ECO:0000313" key="2">
    <source>
        <dbReference type="Proteomes" id="UP000266861"/>
    </source>
</evidence>